<evidence type="ECO:0000256" key="3">
    <source>
        <dbReference type="ARBA" id="ARBA00022964"/>
    </source>
</evidence>
<evidence type="ECO:0000313" key="8">
    <source>
        <dbReference type="Proteomes" id="UP000035963"/>
    </source>
</evidence>
<dbReference type="GO" id="GO:0016706">
    <property type="term" value="F:2-oxoglutarate-dependent dioxygenase activity"/>
    <property type="evidence" value="ECO:0007669"/>
    <property type="project" value="UniProtKB-ARBA"/>
</dbReference>
<dbReference type="PATRIC" id="fig|908627.4.peg.7618"/>
<dbReference type="GO" id="GO:0046872">
    <property type="term" value="F:metal ion binding"/>
    <property type="evidence" value="ECO:0007669"/>
    <property type="project" value="UniProtKB-KW"/>
</dbReference>
<feature type="domain" description="TauD/TfdA-like" evidence="6">
    <location>
        <begin position="5"/>
        <end position="265"/>
    </location>
</feature>
<comment type="similarity">
    <text evidence="1">Belongs to the TfdA dioxygenase family.</text>
</comment>
<evidence type="ECO:0000256" key="2">
    <source>
        <dbReference type="ARBA" id="ARBA00022723"/>
    </source>
</evidence>
<keyword evidence="5" id="KW-0408">Iron</keyword>
<organism evidence="7 8">
    <name type="scientific">Caballeronia mineralivorans PML1(12)</name>
    <dbReference type="NCBI Taxonomy" id="908627"/>
    <lineage>
        <taxon>Bacteria</taxon>
        <taxon>Pseudomonadati</taxon>
        <taxon>Pseudomonadota</taxon>
        <taxon>Betaproteobacteria</taxon>
        <taxon>Burkholderiales</taxon>
        <taxon>Burkholderiaceae</taxon>
        <taxon>Caballeronia</taxon>
    </lineage>
</organism>
<name>A0A0J1CM49_9BURK</name>
<protein>
    <recommendedName>
        <fullName evidence="6">TauD/TfdA-like domain-containing protein</fullName>
    </recommendedName>
</protein>
<proteinExistence type="inferred from homology"/>
<evidence type="ECO:0000256" key="1">
    <source>
        <dbReference type="ARBA" id="ARBA00005896"/>
    </source>
</evidence>
<gene>
    <name evidence="7" type="ORF">EOS_34035</name>
</gene>
<reference evidence="7 8" key="1">
    <citation type="journal article" date="2015" name="Genome Announc.">
        <title>Draft Genome Sequence of Burkholderia sp. Strain PML1(12), an Ectomycorrhizosphere-Inhabiting Bacterium with Effective Mineral-Weathering Ability.</title>
        <authorList>
            <person name="Uroz S."/>
            <person name="Oger P."/>
        </authorList>
    </citation>
    <scope>NUCLEOTIDE SEQUENCE [LARGE SCALE GENOMIC DNA]</scope>
    <source>
        <strain evidence="8">PML1(12)</strain>
    </source>
</reference>
<dbReference type="SUPFAM" id="SSF51197">
    <property type="entry name" value="Clavaminate synthase-like"/>
    <property type="match status" value="1"/>
</dbReference>
<dbReference type="Gene3D" id="3.60.130.10">
    <property type="entry name" value="Clavaminate synthase-like"/>
    <property type="match status" value="1"/>
</dbReference>
<keyword evidence="2" id="KW-0479">Metal-binding</keyword>
<evidence type="ECO:0000259" key="6">
    <source>
        <dbReference type="Pfam" id="PF02668"/>
    </source>
</evidence>
<sequence>MSIEVIPLSDYVGAEIKGVDLSRPLPHDAAAAIQSAYQKHHLLMIRQHGLTEEDQIRVSRLFGDLLVRNSYDGSHGKEAHYISNNRPDGVLPVGEIEFHHDQLFYEKPLKTALLYAIEIPTSGSRTRFRNMSAMLDKLPPALRARAEAVQCQHFFNYDDNYTGRQDPTKDSPRAQRAWHPFVWRDERTEQQALWMVRISTVGYRGVSHEEGEALLEELWRTAEETPEINYIHQWQPGDMIIWNNQTLAHARLPFLSSEPRTLRRTSAI</sequence>
<dbReference type="Pfam" id="PF02668">
    <property type="entry name" value="TauD"/>
    <property type="match status" value="1"/>
</dbReference>
<keyword evidence="8" id="KW-1185">Reference proteome</keyword>
<dbReference type="Proteomes" id="UP000035963">
    <property type="component" value="Unassembled WGS sequence"/>
</dbReference>
<keyword evidence="4" id="KW-0560">Oxidoreductase</keyword>
<dbReference type="AlphaFoldDB" id="A0A0J1CM49"/>
<evidence type="ECO:0000313" key="7">
    <source>
        <dbReference type="EMBL" id="KLU21802.1"/>
    </source>
</evidence>
<comment type="caution">
    <text evidence="7">The sequence shown here is derived from an EMBL/GenBank/DDBJ whole genome shotgun (WGS) entry which is preliminary data.</text>
</comment>
<keyword evidence="3" id="KW-0223">Dioxygenase</keyword>
<dbReference type="RefSeq" id="WP_047896618.1">
    <property type="nucleotide sequence ID" value="NZ_AEJF01000202.1"/>
</dbReference>
<dbReference type="InterPro" id="IPR003819">
    <property type="entry name" value="TauD/TfdA-like"/>
</dbReference>
<dbReference type="OrthoDB" id="581608at2"/>
<evidence type="ECO:0000256" key="4">
    <source>
        <dbReference type="ARBA" id="ARBA00023002"/>
    </source>
</evidence>
<dbReference type="InterPro" id="IPR051178">
    <property type="entry name" value="TfdA_dioxygenase"/>
</dbReference>
<evidence type="ECO:0000256" key="5">
    <source>
        <dbReference type="ARBA" id="ARBA00023004"/>
    </source>
</evidence>
<dbReference type="InterPro" id="IPR042098">
    <property type="entry name" value="TauD-like_sf"/>
</dbReference>
<dbReference type="PANTHER" id="PTHR43779:SF3">
    <property type="entry name" value="(3R)-3-[(CARBOXYMETHYL)AMINO]FATTY ACID OXYGENASE_DECARBOXYLASE"/>
    <property type="match status" value="1"/>
</dbReference>
<accession>A0A0J1CM49</accession>
<dbReference type="PANTHER" id="PTHR43779">
    <property type="entry name" value="DIOXYGENASE RV0097-RELATED"/>
    <property type="match status" value="1"/>
</dbReference>
<dbReference type="EMBL" id="AEJF01000202">
    <property type="protein sequence ID" value="KLU21802.1"/>
    <property type="molecule type" value="Genomic_DNA"/>
</dbReference>